<dbReference type="Gene3D" id="1.25.40.10">
    <property type="entry name" value="Tetratricopeptide repeat domain"/>
    <property type="match status" value="4"/>
</dbReference>
<feature type="repeat" description="PPR" evidence="3">
    <location>
        <begin position="405"/>
        <end position="439"/>
    </location>
</feature>
<feature type="repeat" description="PPR" evidence="3">
    <location>
        <begin position="299"/>
        <end position="333"/>
    </location>
</feature>
<evidence type="ECO:0000313" key="5">
    <source>
        <dbReference type="Proteomes" id="UP000653305"/>
    </source>
</evidence>
<reference evidence="4" key="1">
    <citation type="submission" date="2020-07" db="EMBL/GenBank/DDBJ databases">
        <title>Ethylene signaling mediates host invasion by parasitic plants.</title>
        <authorList>
            <person name="Yoshida S."/>
        </authorList>
    </citation>
    <scope>NUCLEOTIDE SEQUENCE</scope>
    <source>
        <strain evidence="4">Okayama</strain>
    </source>
</reference>
<dbReference type="PROSITE" id="PS51375">
    <property type="entry name" value="PPR"/>
    <property type="match status" value="9"/>
</dbReference>
<comment type="similarity">
    <text evidence="1">Belongs to the PPR family. P subfamily.</text>
</comment>
<name>A0A830BSU3_9LAMI</name>
<dbReference type="InterPro" id="IPR011990">
    <property type="entry name" value="TPR-like_helical_dom_sf"/>
</dbReference>
<dbReference type="PANTHER" id="PTHR47939">
    <property type="entry name" value="MEMBRANE-ASSOCIATED SALT-INDUCIBLE PROTEIN-LIKE"/>
    <property type="match status" value="1"/>
</dbReference>
<dbReference type="NCBIfam" id="TIGR00756">
    <property type="entry name" value="PPR"/>
    <property type="match status" value="9"/>
</dbReference>
<dbReference type="Proteomes" id="UP000653305">
    <property type="component" value="Unassembled WGS sequence"/>
</dbReference>
<accession>A0A830BSU3</accession>
<feature type="repeat" description="PPR" evidence="3">
    <location>
        <begin position="153"/>
        <end position="187"/>
    </location>
</feature>
<dbReference type="AlphaFoldDB" id="A0A830BSU3"/>
<evidence type="ECO:0000256" key="2">
    <source>
        <dbReference type="ARBA" id="ARBA00022737"/>
    </source>
</evidence>
<feature type="repeat" description="PPR" evidence="3">
    <location>
        <begin position="440"/>
        <end position="474"/>
    </location>
</feature>
<keyword evidence="5" id="KW-1185">Reference proteome</keyword>
<evidence type="ECO:0000256" key="3">
    <source>
        <dbReference type="PROSITE-ProRule" id="PRU00708"/>
    </source>
</evidence>
<protein>
    <submittedName>
        <fullName evidence="4">Pentatricopeptide repeat-containing protein at1g62670 mitochondrial</fullName>
    </submittedName>
</protein>
<evidence type="ECO:0000256" key="1">
    <source>
        <dbReference type="ARBA" id="ARBA00007626"/>
    </source>
</evidence>
<gene>
    <name evidence="4" type="ORF">PHJA_000943500</name>
</gene>
<evidence type="ECO:0000313" key="4">
    <source>
        <dbReference type="EMBL" id="GFP87998.1"/>
    </source>
</evidence>
<feature type="repeat" description="PPR" evidence="3">
    <location>
        <begin position="264"/>
        <end position="298"/>
    </location>
</feature>
<dbReference type="EMBL" id="BMAC01000159">
    <property type="protein sequence ID" value="GFP87998.1"/>
    <property type="molecule type" value="Genomic_DNA"/>
</dbReference>
<feature type="repeat" description="PPR" evidence="3">
    <location>
        <begin position="80"/>
        <end position="114"/>
    </location>
</feature>
<dbReference type="InterPro" id="IPR002885">
    <property type="entry name" value="PPR_rpt"/>
</dbReference>
<keyword evidence="2" id="KW-0677">Repeat</keyword>
<organism evidence="4 5">
    <name type="scientific">Phtheirospermum japonicum</name>
    <dbReference type="NCBI Taxonomy" id="374723"/>
    <lineage>
        <taxon>Eukaryota</taxon>
        <taxon>Viridiplantae</taxon>
        <taxon>Streptophyta</taxon>
        <taxon>Embryophyta</taxon>
        <taxon>Tracheophyta</taxon>
        <taxon>Spermatophyta</taxon>
        <taxon>Magnoliopsida</taxon>
        <taxon>eudicotyledons</taxon>
        <taxon>Gunneridae</taxon>
        <taxon>Pentapetalae</taxon>
        <taxon>asterids</taxon>
        <taxon>lamiids</taxon>
        <taxon>Lamiales</taxon>
        <taxon>Orobanchaceae</taxon>
        <taxon>Orobanchaceae incertae sedis</taxon>
        <taxon>Phtheirospermum</taxon>
    </lineage>
</organism>
<comment type="caution">
    <text evidence="4">The sequence shown here is derived from an EMBL/GenBank/DDBJ whole genome shotgun (WGS) entry which is preliminary data.</text>
</comment>
<dbReference type="Pfam" id="PF12854">
    <property type="entry name" value="PPR_1"/>
    <property type="match status" value="1"/>
</dbReference>
<dbReference type="SUPFAM" id="SSF81901">
    <property type="entry name" value="HCP-like"/>
    <property type="match status" value="1"/>
</dbReference>
<feature type="repeat" description="PPR" evidence="3">
    <location>
        <begin position="370"/>
        <end position="404"/>
    </location>
</feature>
<dbReference type="Pfam" id="PF13812">
    <property type="entry name" value="PPR_3"/>
    <property type="match status" value="1"/>
</dbReference>
<sequence>MSRMRPLPGVIQFTQLLSRVVNFKEYSAAIHLFKDISCNLGIPVDEYAMTIAVNCYCLSNRVDYGFSILGWFFKRGCVPNAITFCTLLKGLFRENKINEAQALFKKVVREGLCEVDVITYGIVTDGLCKAGNTAMAIELLRVMEKGRRSCKPNTHVYNMVIAGLCKDRMIDDALKLFDEMSEKGITPDVVTYNALICGFCNLSRWREGGLGGWAKDVLQIMMLQNVNPNVISYNSLIDGYCLRGRMDEARNVIASMGSKNIAPDIWSYSILINGYCRKKKIDDAIHLFREMPSKGLSPNIVTYSALLEGLFCVGRCSCALELFDELQTVGLKPNFHTFCNLLNGLCKNGRVKEASLLLDALEHREGECLHITYYSIVMDGFCKAKNLDAARAIFMGLSSKGLEPDVVTYNILIKGCCKNGLLEEAQDVLLRMEEASLSPDRITYNSIVLGNLKRGQYEDAAKFLEDMDDRGFSLNASTFELLRGLLGTTEQNPSIVKMIQKLAPNTLNQKSRVNELGY</sequence>
<dbReference type="OrthoDB" id="185373at2759"/>
<dbReference type="InterPro" id="IPR050667">
    <property type="entry name" value="PPR-containing_protein"/>
</dbReference>
<dbReference type="Pfam" id="PF13041">
    <property type="entry name" value="PPR_2"/>
    <property type="match status" value="4"/>
</dbReference>
<feature type="repeat" description="PPR" evidence="3">
    <location>
        <begin position="116"/>
        <end position="150"/>
    </location>
</feature>
<feature type="repeat" description="PPR" evidence="3">
    <location>
        <begin position="229"/>
        <end position="263"/>
    </location>
</feature>
<proteinExistence type="inferred from homology"/>
<dbReference type="PANTHER" id="PTHR47939:SF13">
    <property type="entry name" value="OS03G0201400 PROTEIN"/>
    <property type="match status" value="1"/>
</dbReference>